<proteinExistence type="predicted"/>
<protein>
    <submittedName>
        <fullName evidence="1 2">Uncharacterized protein</fullName>
    </submittedName>
</protein>
<evidence type="ECO:0000313" key="3">
    <source>
        <dbReference type="Proteomes" id="UP000008827"/>
    </source>
</evidence>
<dbReference type="EnsemblPlants" id="KRG94545">
    <property type="protein sequence ID" value="KRG94545"/>
    <property type="gene ID" value="GLYMA_19G092400"/>
</dbReference>
<accession>A0A0R0EUM3</accession>
<dbReference type="EMBL" id="CM000852">
    <property type="protein sequence ID" value="KRG94545.1"/>
    <property type="molecule type" value="Genomic_DNA"/>
</dbReference>
<sequence length="71" mass="7620">MTIEAKNLDTTQKNQIVHVVCHLGGHKGFHCSCACTCTGTSLLCVLTESFVTTVLACEEPCPLCAFVMSRS</sequence>
<organism evidence="1">
    <name type="scientific">Glycine max</name>
    <name type="common">Soybean</name>
    <name type="synonym">Glycine hispida</name>
    <dbReference type="NCBI Taxonomy" id="3847"/>
    <lineage>
        <taxon>Eukaryota</taxon>
        <taxon>Viridiplantae</taxon>
        <taxon>Streptophyta</taxon>
        <taxon>Embryophyta</taxon>
        <taxon>Tracheophyta</taxon>
        <taxon>Spermatophyta</taxon>
        <taxon>Magnoliopsida</taxon>
        <taxon>eudicotyledons</taxon>
        <taxon>Gunneridae</taxon>
        <taxon>Pentapetalae</taxon>
        <taxon>rosids</taxon>
        <taxon>fabids</taxon>
        <taxon>Fabales</taxon>
        <taxon>Fabaceae</taxon>
        <taxon>Papilionoideae</taxon>
        <taxon>50 kb inversion clade</taxon>
        <taxon>NPAAA clade</taxon>
        <taxon>indigoferoid/millettioid clade</taxon>
        <taxon>Phaseoleae</taxon>
        <taxon>Glycine</taxon>
        <taxon>Glycine subgen. Soja</taxon>
    </lineage>
</organism>
<dbReference type="InParanoid" id="A0A0R0EUM3"/>
<reference evidence="1 2" key="1">
    <citation type="journal article" date="2010" name="Nature">
        <title>Genome sequence of the palaeopolyploid soybean.</title>
        <authorList>
            <person name="Schmutz J."/>
            <person name="Cannon S.B."/>
            <person name="Schlueter J."/>
            <person name="Ma J."/>
            <person name="Mitros T."/>
            <person name="Nelson W."/>
            <person name="Hyten D.L."/>
            <person name="Song Q."/>
            <person name="Thelen J.J."/>
            <person name="Cheng J."/>
            <person name="Xu D."/>
            <person name="Hellsten U."/>
            <person name="May G.D."/>
            <person name="Yu Y."/>
            <person name="Sakurai T."/>
            <person name="Umezawa T."/>
            <person name="Bhattacharyya M.K."/>
            <person name="Sandhu D."/>
            <person name="Valliyodan B."/>
            <person name="Lindquist E."/>
            <person name="Peto M."/>
            <person name="Grant D."/>
            <person name="Shu S."/>
            <person name="Goodstein D."/>
            <person name="Barry K."/>
            <person name="Futrell-Griggs M."/>
            <person name="Abernathy B."/>
            <person name="Du J."/>
            <person name="Tian Z."/>
            <person name="Zhu L."/>
            <person name="Gill N."/>
            <person name="Joshi T."/>
            <person name="Libault M."/>
            <person name="Sethuraman A."/>
            <person name="Zhang X.-C."/>
            <person name="Shinozaki K."/>
            <person name="Nguyen H.T."/>
            <person name="Wing R.A."/>
            <person name="Cregan P."/>
            <person name="Specht J."/>
            <person name="Grimwood J."/>
            <person name="Rokhsar D."/>
            <person name="Stacey G."/>
            <person name="Shoemaker R.C."/>
            <person name="Jackson S.A."/>
        </authorList>
    </citation>
    <scope>NUCLEOTIDE SEQUENCE</scope>
    <source>
        <strain evidence="2">cv. Williams 82</strain>
        <tissue evidence="1">Callus</tissue>
    </source>
</reference>
<gene>
    <name evidence="1" type="ORF">GLYMA_19G092400</name>
</gene>
<evidence type="ECO:0000313" key="2">
    <source>
        <dbReference type="EnsemblPlants" id="KRG94545"/>
    </source>
</evidence>
<evidence type="ECO:0000313" key="1">
    <source>
        <dbReference type="EMBL" id="KRG94545.1"/>
    </source>
</evidence>
<dbReference type="Proteomes" id="UP000008827">
    <property type="component" value="Chromosome 19"/>
</dbReference>
<reference evidence="1" key="3">
    <citation type="submission" date="2018-07" db="EMBL/GenBank/DDBJ databases">
        <title>WGS assembly of Glycine max.</title>
        <authorList>
            <person name="Schmutz J."/>
            <person name="Cannon S."/>
            <person name="Schlueter J."/>
            <person name="Ma J."/>
            <person name="Mitros T."/>
            <person name="Nelson W."/>
            <person name="Hyten D."/>
            <person name="Song Q."/>
            <person name="Thelen J."/>
            <person name="Cheng J."/>
            <person name="Xu D."/>
            <person name="Hellsten U."/>
            <person name="May G."/>
            <person name="Yu Y."/>
            <person name="Sakurai T."/>
            <person name="Umezawa T."/>
            <person name="Bhattacharyya M."/>
            <person name="Sandhu D."/>
            <person name="Valliyodan B."/>
            <person name="Lindquist E."/>
            <person name="Peto M."/>
            <person name="Grant D."/>
            <person name="Shu S."/>
            <person name="Goodstein D."/>
            <person name="Barry K."/>
            <person name="Futrell-Griggs M."/>
            <person name="Abernathy B."/>
            <person name="Du J."/>
            <person name="Tian Z."/>
            <person name="Zhu L."/>
            <person name="Gill N."/>
            <person name="Joshi T."/>
            <person name="Libault M."/>
            <person name="Sethuraman A."/>
            <person name="Zhang X."/>
            <person name="Shinozaki K."/>
            <person name="Nguyen H."/>
            <person name="Wing R."/>
            <person name="Cregan P."/>
            <person name="Specht J."/>
            <person name="Grimwood J."/>
            <person name="Rokhsar D."/>
            <person name="Stacey G."/>
            <person name="Shoemaker R."/>
            <person name="Jackson S."/>
        </authorList>
    </citation>
    <scope>NUCLEOTIDE SEQUENCE</scope>
    <source>
        <tissue evidence="1">Callus</tissue>
    </source>
</reference>
<dbReference type="Gramene" id="KRG94545">
    <property type="protein sequence ID" value="KRG94545"/>
    <property type="gene ID" value="GLYMA_19G092400"/>
</dbReference>
<name>A0A0R0EUM3_SOYBN</name>
<keyword evidence="3" id="KW-1185">Reference proteome</keyword>
<reference evidence="2" key="2">
    <citation type="submission" date="2018-02" db="UniProtKB">
        <authorList>
            <consortium name="EnsemblPlants"/>
        </authorList>
    </citation>
    <scope>IDENTIFICATION</scope>
    <source>
        <strain evidence="2">Williams 82</strain>
    </source>
</reference>
<dbReference type="AlphaFoldDB" id="A0A0R0EUM3"/>